<feature type="disulfide bond" evidence="4">
    <location>
        <begin position="64"/>
        <end position="73"/>
    </location>
</feature>
<evidence type="ECO:0000259" key="5">
    <source>
        <dbReference type="PROSITE" id="PS50026"/>
    </source>
</evidence>
<dbReference type="EMBL" id="CAJNOU010018100">
    <property type="protein sequence ID" value="CAF1579353.1"/>
    <property type="molecule type" value="Genomic_DNA"/>
</dbReference>
<dbReference type="SUPFAM" id="SSF57196">
    <property type="entry name" value="EGF/Laminin"/>
    <property type="match status" value="2"/>
</dbReference>
<dbReference type="Gene3D" id="2.10.25.10">
    <property type="entry name" value="Laminin"/>
    <property type="match status" value="2"/>
</dbReference>
<evidence type="ECO:0000256" key="3">
    <source>
        <dbReference type="ARBA" id="ARBA00023157"/>
    </source>
</evidence>
<dbReference type="InterPro" id="IPR051022">
    <property type="entry name" value="Notch_Cell-Fate_Det"/>
</dbReference>
<reference evidence="6" key="1">
    <citation type="submission" date="2021-02" db="EMBL/GenBank/DDBJ databases">
        <authorList>
            <person name="Nowell W R."/>
        </authorList>
    </citation>
    <scope>NUCLEOTIDE SEQUENCE</scope>
</reference>
<dbReference type="PROSITE" id="PS50026">
    <property type="entry name" value="EGF_3"/>
    <property type="match status" value="2"/>
</dbReference>
<dbReference type="InterPro" id="IPR001881">
    <property type="entry name" value="EGF-like_Ca-bd_dom"/>
</dbReference>
<protein>
    <recommendedName>
        <fullName evidence="5">EGF-like domain-containing protein</fullName>
    </recommendedName>
</protein>
<evidence type="ECO:0000313" key="6">
    <source>
        <dbReference type="EMBL" id="CAF1579353.1"/>
    </source>
</evidence>
<dbReference type="Pfam" id="PF00008">
    <property type="entry name" value="EGF"/>
    <property type="match status" value="2"/>
</dbReference>
<feature type="disulfide bond" evidence="4">
    <location>
        <begin position="45"/>
        <end position="62"/>
    </location>
</feature>
<dbReference type="FunFam" id="2.10.25.10:FF:000118">
    <property type="entry name" value="protein delta homolog 2"/>
    <property type="match status" value="1"/>
</dbReference>
<evidence type="ECO:0000256" key="4">
    <source>
        <dbReference type="PROSITE-ProRule" id="PRU00076"/>
    </source>
</evidence>
<comment type="caution">
    <text evidence="4">Lacks conserved residue(s) required for the propagation of feature annotation.</text>
</comment>
<dbReference type="CDD" id="cd00054">
    <property type="entry name" value="EGF_CA"/>
    <property type="match status" value="2"/>
</dbReference>
<dbReference type="FunFam" id="2.10.25.10:FF:000431">
    <property type="entry name" value="Delta-like protein"/>
    <property type="match status" value="1"/>
</dbReference>
<evidence type="ECO:0000256" key="1">
    <source>
        <dbReference type="ARBA" id="ARBA00022536"/>
    </source>
</evidence>
<proteinExistence type="predicted"/>
<organism evidence="6 7">
    <name type="scientific">Rotaria sordida</name>
    <dbReference type="NCBI Taxonomy" id="392033"/>
    <lineage>
        <taxon>Eukaryota</taxon>
        <taxon>Metazoa</taxon>
        <taxon>Spiralia</taxon>
        <taxon>Gnathifera</taxon>
        <taxon>Rotifera</taxon>
        <taxon>Eurotatoria</taxon>
        <taxon>Bdelloidea</taxon>
        <taxon>Philodinida</taxon>
        <taxon>Philodinidae</taxon>
        <taxon>Rotaria</taxon>
    </lineage>
</organism>
<evidence type="ECO:0000313" key="7">
    <source>
        <dbReference type="Proteomes" id="UP000663889"/>
    </source>
</evidence>
<keyword evidence="3 4" id="KW-1015">Disulfide bond</keyword>
<evidence type="ECO:0000256" key="2">
    <source>
        <dbReference type="ARBA" id="ARBA00022737"/>
    </source>
</evidence>
<feature type="non-terminal residue" evidence="6">
    <location>
        <position position="75"/>
    </location>
</feature>
<dbReference type="AlphaFoldDB" id="A0A815Z6G4"/>
<keyword evidence="1 4" id="KW-0245">EGF-like domain</keyword>
<accession>A0A815Z6G4</accession>
<keyword evidence="2" id="KW-0677">Repeat</keyword>
<dbReference type="SMART" id="SM00181">
    <property type="entry name" value="EGF"/>
    <property type="match status" value="2"/>
</dbReference>
<name>A0A815Z6G4_9BILA</name>
<feature type="non-terminal residue" evidence="6">
    <location>
        <position position="1"/>
    </location>
</feature>
<dbReference type="SMART" id="SM00179">
    <property type="entry name" value="EGF_CA"/>
    <property type="match status" value="2"/>
</dbReference>
<dbReference type="GO" id="GO:0005509">
    <property type="term" value="F:calcium ion binding"/>
    <property type="evidence" value="ECO:0007669"/>
    <property type="project" value="InterPro"/>
</dbReference>
<dbReference type="PANTHER" id="PTHR24049">
    <property type="entry name" value="CRUMBS FAMILY MEMBER"/>
    <property type="match status" value="1"/>
</dbReference>
<gene>
    <name evidence="6" type="ORF">SEV965_LOCUS39840</name>
</gene>
<feature type="domain" description="EGF-like" evidence="5">
    <location>
        <begin position="36"/>
        <end position="74"/>
    </location>
</feature>
<dbReference type="Proteomes" id="UP000663889">
    <property type="component" value="Unassembled WGS sequence"/>
</dbReference>
<feature type="disulfide bond" evidence="4">
    <location>
        <begin position="25"/>
        <end position="34"/>
    </location>
</feature>
<sequence>VCEPNPCVNGGTCSPYGLDTYSCNCPFGYTGRSCETRDPCIPNPCQNSGRCRPNTATGSYVCDCPVNFVGTNCET</sequence>
<comment type="caution">
    <text evidence="6">The sequence shown here is derived from an EMBL/GenBank/DDBJ whole genome shotgun (WGS) entry which is preliminary data.</text>
</comment>
<feature type="domain" description="EGF-like" evidence="5">
    <location>
        <begin position="1"/>
        <end position="35"/>
    </location>
</feature>
<dbReference type="InterPro" id="IPR000742">
    <property type="entry name" value="EGF"/>
</dbReference>
<dbReference type="PROSITE" id="PS01186">
    <property type="entry name" value="EGF_2"/>
    <property type="match status" value="1"/>
</dbReference>
<dbReference type="PROSITE" id="PS00022">
    <property type="entry name" value="EGF_1"/>
    <property type="match status" value="2"/>
</dbReference>